<gene>
    <name evidence="5" type="ORF">SAMN04489710_11390</name>
</gene>
<evidence type="ECO:0000259" key="4">
    <source>
        <dbReference type="PROSITE" id="PS50987"/>
    </source>
</evidence>
<keyword evidence="3" id="KW-0804">Transcription</keyword>
<dbReference type="Gene3D" id="1.10.10.10">
    <property type="entry name" value="Winged helix-like DNA-binding domain superfamily/Winged helix DNA-binding domain"/>
    <property type="match status" value="1"/>
</dbReference>
<dbReference type="Proteomes" id="UP000199517">
    <property type="component" value="Unassembled WGS sequence"/>
</dbReference>
<dbReference type="STRING" id="32040.SAMN04489710_11390"/>
<reference evidence="6" key="1">
    <citation type="submission" date="2016-10" db="EMBL/GenBank/DDBJ databases">
        <authorList>
            <person name="Varghese N."/>
            <person name="Submissions S."/>
        </authorList>
    </citation>
    <scope>NUCLEOTIDE SEQUENCE [LARGE SCALE GENOMIC DNA]</scope>
    <source>
        <strain evidence="6">DSM 7481</strain>
    </source>
</reference>
<dbReference type="PRINTS" id="PR00778">
    <property type="entry name" value="HTHARSR"/>
</dbReference>
<dbReference type="InterPro" id="IPR011991">
    <property type="entry name" value="ArsR-like_HTH"/>
</dbReference>
<dbReference type="EMBL" id="FOMQ01000013">
    <property type="protein sequence ID" value="SFE07198.1"/>
    <property type="molecule type" value="Genomic_DNA"/>
</dbReference>
<name>A0A1I1XKP6_9BURK</name>
<dbReference type="PROSITE" id="PS50987">
    <property type="entry name" value="HTH_ARSR_2"/>
    <property type="match status" value="1"/>
</dbReference>
<dbReference type="Pfam" id="PF01022">
    <property type="entry name" value="HTH_5"/>
    <property type="match status" value="1"/>
</dbReference>
<evidence type="ECO:0000313" key="6">
    <source>
        <dbReference type="Proteomes" id="UP000199517"/>
    </source>
</evidence>
<dbReference type="AlphaFoldDB" id="A0A1I1XKP6"/>
<evidence type="ECO:0000256" key="1">
    <source>
        <dbReference type="ARBA" id="ARBA00023015"/>
    </source>
</evidence>
<sequence>MKPRAAAPIPPPDLDPQALRAAAAQAVAALKALAHEDRLLLLCQLSQGEMCVSDLEARLDIRQPTLSQQLGVLRRQGVVATRREGKNIHYRVADPALLELLAVLYRLYCPEE</sequence>
<organism evidence="5 6">
    <name type="scientific">Paracidovorax konjaci</name>
    <dbReference type="NCBI Taxonomy" id="32040"/>
    <lineage>
        <taxon>Bacteria</taxon>
        <taxon>Pseudomonadati</taxon>
        <taxon>Pseudomonadota</taxon>
        <taxon>Betaproteobacteria</taxon>
        <taxon>Burkholderiales</taxon>
        <taxon>Comamonadaceae</taxon>
        <taxon>Paracidovorax</taxon>
    </lineage>
</organism>
<dbReference type="RefSeq" id="WP_092955300.1">
    <property type="nucleotide sequence ID" value="NZ_FOMQ01000013.1"/>
</dbReference>
<dbReference type="GO" id="GO:0003700">
    <property type="term" value="F:DNA-binding transcription factor activity"/>
    <property type="evidence" value="ECO:0007669"/>
    <property type="project" value="InterPro"/>
</dbReference>
<feature type="domain" description="HTH arsR-type" evidence="4">
    <location>
        <begin position="19"/>
        <end position="112"/>
    </location>
</feature>
<dbReference type="InterPro" id="IPR036388">
    <property type="entry name" value="WH-like_DNA-bd_sf"/>
</dbReference>
<evidence type="ECO:0000256" key="3">
    <source>
        <dbReference type="ARBA" id="ARBA00023163"/>
    </source>
</evidence>
<dbReference type="InterPro" id="IPR001845">
    <property type="entry name" value="HTH_ArsR_DNA-bd_dom"/>
</dbReference>
<dbReference type="NCBIfam" id="NF033788">
    <property type="entry name" value="HTH_metalloreg"/>
    <property type="match status" value="1"/>
</dbReference>
<dbReference type="CDD" id="cd00090">
    <property type="entry name" value="HTH_ARSR"/>
    <property type="match status" value="1"/>
</dbReference>
<proteinExistence type="predicted"/>
<keyword evidence="2" id="KW-0238">DNA-binding</keyword>
<accession>A0A1I1XKP6</accession>
<dbReference type="SMART" id="SM00418">
    <property type="entry name" value="HTH_ARSR"/>
    <property type="match status" value="1"/>
</dbReference>
<keyword evidence="6" id="KW-1185">Reference proteome</keyword>
<keyword evidence="1" id="KW-0805">Transcription regulation</keyword>
<dbReference type="InterPro" id="IPR051011">
    <property type="entry name" value="Metal_resp_trans_reg"/>
</dbReference>
<dbReference type="GO" id="GO:0003677">
    <property type="term" value="F:DNA binding"/>
    <property type="evidence" value="ECO:0007669"/>
    <property type="project" value="UniProtKB-KW"/>
</dbReference>
<dbReference type="PANTHER" id="PTHR43132:SF2">
    <property type="entry name" value="ARSENICAL RESISTANCE OPERON REPRESSOR ARSR-RELATED"/>
    <property type="match status" value="1"/>
</dbReference>
<evidence type="ECO:0000256" key="2">
    <source>
        <dbReference type="ARBA" id="ARBA00023125"/>
    </source>
</evidence>
<dbReference type="InterPro" id="IPR036390">
    <property type="entry name" value="WH_DNA-bd_sf"/>
</dbReference>
<dbReference type="SUPFAM" id="SSF46785">
    <property type="entry name" value="Winged helix' DNA-binding domain"/>
    <property type="match status" value="1"/>
</dbReference>
<dbReference type="PANTHER" id="PTHR43132">
    <property type="entry name" value="ARSENICAL RESISTANCE OPERON REPRESSOR ARSR-RELATED"/>
    <property type="match status" value="1"/>
</dbReference>
<dbReference type="OrthoDB" id="5296924at2"/>
<evidence type="ECO:0000313" key="5">
    <source>
        <dbReference type="EMBL" id="SFE07198.1"/>
    </source>
</evidence>
<protein>
    <submittedName>
        <fullName evidence="5">Transcriptional regulator, ArsR family</fullName>
    </submittedName>
</protein>